<dbReference type="EMBL" id="PDCK01000044">
    <property type="protein sequence ID" value="PRQ26786.1"/>
    <property type="molecule type" value="Genomic_DNA"/>
</dbReference>
<dbReference type="GO" id="GO:0000373">
    <property type="term" value="P:Group II intron splicing"/>
    <property type="evidence" value="ECO:0007669"/>
    <property type="project" value="EnsemblPlants"/>
</dbReference>
<organism evidence="1 2">
    <name type="scientific">Rosa chinensis</name>
    <name type="common">China rose</name>
    <dbReference type="NCBI Taxonomy" id="74649"/>
    <lineage>
        <taxon>Eukaryota</taxon>
        <taxon>Viridiplantae</taxon>
        <taxon>Streptophyta</taxon>
        <taxon>Embryophyta</taxon>
        <taxon>Tracheophyta</taxon>
        <taxon>Spermatophyta</taxon>
        <taxon>Magnoliopsida</taxon>
        <taxon>eudicotyledons</taxon>
        <taxon>Gunneridae</taxon>
        <taxon>Pentapetalae</taxon>
        <taxon>rosids</taxon>
        <taxon>fabids</taxon>
        <taxon>Rosales</taxon>
        <taxon>Rosaceae</taxon>
        <taxon>Rosoideae</taxon>
        <taxon>Rosoideae incertae sedis</taxon>
        <taxon>Rosa</taxon>
    </lineage>
</organism>
<evidence type="ECO:0000313" key="2">
    <source>
        <dbReference type="Proteomes" id="UP000238479"/>
    </source>
</evidence>
<keyword evidence="2" id="KW-1185">Reference proteome</keyword>
<gene>
    <name evidence="1" type="ORF">RchiOBHm_Chr6g0298391</name>
</gene>
<dbReference type="OMA" id="GHIWCVG"/>
<dbReference type="AlphaFoldDB" id="A0A2P6PY09"/>
<dbReference type="Proteomes" id="UP000238479">
    <property type="component" value="Chromosome 6"/>
</dbReference>
<dbReference type="Gramene" id="PRQ26786">
    <property type="protein sequence ID" value="PRQ26786"/>
    <property type="gene ID" value="RchiOBHm_Chr6g0298391"/>
</dbReference>
<dbReference type="PANTHER" id="PTHR37763:SF1">
    <property type="entry name" value="EXOSOME COMPLEX EXONUCLEASE"/>
    <property type="match status" value="1"/>
</dbReference>
<dbReference type="GO" id="GO:0005739">
    <property type="term" value="C:mitochondrion"/>
    <property type="evidence" value="ECO:0007669"/>
    <property type="project" value="EnsemblPlants"/>
</dbReference>
<reference evidence="1 2" key="1">
    <citation type="journal article" date="2018" name="Nat. Genet.">
        <title>The Rosa genome provides new insights in the design of modern roses.</title>
        <authorList>
            <person name="Bendahmane M."/>
        </authorList>
    </citation>
    <scope>NUCLEOTIDE SEQUENCE [LARGE SCALE GENOMIC DNA]</scope>
    <source>
        <strain evidence="2">cv. Old Blush</strain>
    </source>
</reference>
<protein>
    <submittedName>
        <fullName evidence="1">Uncharacterized protein</fullName>
    </submittedName>
</protein>
<dbReference type="STRING" id="74649.A0A2P6PY09"/>
<sequence>MEKVIYGARHVMGKRNGALHLNVMLYHGSEESRGEPLSLEWYRKAFPKLTKLTRLLKDVDLVDGRLVNINDGSIIVNGRAEHKMVAFKSLARVFVGSPLVQQTLWSNVVAWAGGRGCDPFVCFSKPREREPLVVKSMSVVGSILNITAQQRQTVRVKICPQVTQHRIWTGTLEEILNGLKCELEVVDYLCPSKGTRIGQQIVSSCLKFLADTSISYDDDSASWMRLSTAKITDSSGLRKWEDLLEMFNDLIDCLKNDRELLLYVTKLEVMKEGLSQIKDVLVDRSIGFKEVRHQESLVQKKLSKTLGHSSQCLFTLLLYYLYGHVRDIEVDLSGGLYSISDKSLCLCMGRIVTSDEETMIWSGVKQLDKALGLFKFVWETAGMEGVLQLQGHIWCVGAESRTLTYRGSTFFVHGIHV</sequence>
<evidence type="ECO:0000313" key="1">
    <source>
        <dbReference type="EMBL" id="PRQ26786.1"/>
    </source>
</evidence>
<accession>A0A2P6PY09</accession>
<name>A0A2P6PY09_ROSCH</name>
<comment type="caution">
    <text evidence="1">The sequence shown here is derived from an EMBL/GenBank/DDBJ whole genome shotgun (WGS) entry which is preliminary data.</text>
</comment>
<dbReference type="PANTHER" id="PTHR37763">
    <property type="entry name" value="EXOSOME COMPLEX EXONUCLEASE"/>
    <property type="match status" value="1"/>
</dbReference>
<proteinExistence type="predicted"/>